<protein>
    <recommendedName>
        <fullName evidence="11 15">Leucyl/phenylalanyl-tRNA--protein transferase</fullName>
        <ecNumber evidence="10 15">2.3.2.6</ecNumber>
    </recommendedName>
    <alternativeName>
        <fullName evidence="12 15">L/F-transferase</fullName>
    </alternativeName>
    <alternativeName>
        <fullName evidence="13 15">Leucyltransferase</fullName>
    </alternativeName>
    <alternativeName>
        <fullName evidence="14 15">Phenyalanyltransferase</fullName>
    </alternativeName>
</protein>
<dbReference type="HAMAP" id="MF_00688">
    <property type="entry name" value="Leu_Phe_trans"/>
    <property type="match status" value="1"/>
</dbReference>
<evidence type="ECO:0000256" key="9">
    <source>
        <dbReference type="ARBA" id="ARBA00061535"/>
    </source>
</evidence>
<dbReference type="GO" id="GO:0005737">
    <property type="term" value="C:cytoplasm"/>
    <property type="evidence" value="ECO:0007669"/>
    <property type="project" value="UniProtKB-SubCell"/>
</dbReference>
<evidence type="ECO:0000256" key="10">
    <source>
        <dbReference type="ARBA" id="ARBA00066767"/>
    </source>
</evidence>
<keyword evidence="18" id="KW-1185">Reference proteome</keyword>
<evidence type="ECO:0000256" key="4">
    <source>
        <dbReference type="ARBA" id="ARBA00023315"/>
    </source>
</evidence>
<dbReference type="GO" id="GO:0030163">
    <property type="term" value="P:protein catabolic process"/>
    <property type="evidence" value="ECO:0007669"/>
    <property type="project" value="UniProtKB-UniRule"/>
</dbReference>
<dbReference type="EMBL" id="NRRY01000009">
    <property type="protein sequence ID" value="MBK1618295.1"/>
    <property type="molecule type" value="Genomic_DNA"/>
</dbReference>
<keyword evidence="3 15" id="KW-0808">Transferase</keyword>
<evidence type="ECO:0000313" key="17">
    <source>
        <dbReference type="EMBL" id="MBK1618295.1"/>
    </source>
</evidence>
<dbReference type="InterPro" id="IPR016181">
    <property type="entry name" value="Acyl_CoA_acyltransferase"/>
</dbReference>
<comment type="catalytic activity">
    <reaction evidence="5 15">
        <text>L-phenylalanyl-tRNA(Phe) + an N-terminal L-alpha-aminoacyl-[protein] = an N-terminal L-phenylalanyl-L-alpha-aminoacyl-[protein] + tRNA(Phe)</text>
        <dbReference type="Rhea" id="RHEA:43632"/>
        <dbReference type="Rhea" id="RHEA-COMP:9668"/>
        <dbReference type="Rhea" id="RHEA-COMP:9699"/>
        <dbReference type="Rhea" id="RHEA-COMP:10636"/>
        <dbReference type="Rhea" id="RHEA-COMP:10637"/>
        <dbReference type="ChEBI" id="CHEBI:78442"/>
        <dbReference type="ChEBI" id="CHEBI:78531"/>
        <dbReference type="ChEBI" id="CHEBI:78597"/>
        <dbReference type="ChEBI" id="CHEBI:83561"/>
        <dbReference type="EC" id="2.3.2.6"/>
    </reaction>
</comment>
<evidence type="ECO:0000256" key="2">
    <source>
        <dbReference type="ARBA" id="ARBA00022490"/>
    </source>
</evidence>
<dbReference type="FunFam" id="3.40.630.70:FF:000001">
    <property type="entry name" value="Leucyl/phenylalanyl-tRNA--protein transferase"/>
    <property type="match status" value="1"/>
</dbReference>
<comment type="function">
    <text evidence="8 15">Functions in the N-end rule pathway of protein degradation where it conjugates Leu, Phe and, less efficiently, Met from aminoacyl-tRNAs to the N-termini of proteins containing an N-terminal arginine or lysine.</text>
</comment>
<comment type="caution">
    <text evidence="17">The sequence shown here is derived from an EMBL/GenBank/DDBJ whole genome shotgun (WGS) entry which is preliminary data.</text>
</comment>
<sequence>MPYLLAPNDPSGSFPDPSEAMRDPDGLLAVGGDLSNGRLINAYRHGIFPWYSEGDPILWWSPDPRTVLIPSDLHCSRSLRKLLRRRAFAVTMDRDFPAVIRACAGPRPGSQGTWLLPEMISAYCGLHVHGIAHSIEVWQDGHLVGGLYGVAIGGAFFGESMFSRVDNASKVALVHLCEHLIRHKVELIDCQVLTSHLQRMGAELMPRERFLARLHALRDRPSPIGHWDDGQLHYPGCSDACSGACSDERVCAD</sequence>
<accession>A0A9X0W7C5</accession>
<evidence type="ECO:0000256" key="7">
    <source>
        <dbReference type="ARBA" id="ARBA00051538"/>
    </source>
</evidence>
<dbReference type="Pfam" id="PF03588">
    <property type="entry name" value="Leu_Phe_trans"/>
    <property type="match status" value="1"/>
</dbReference>
<evidence type="ECO:0000256" key="6">
    <source>
        <dbReference type="ARBA" id="ARBA00050652"/>
    </source>
</evidence>
<gene>
    <name evidence="15" type="primary">aat</name>
    <name evidence="17" type="ORF">CKO42_07535</name>
</gene>
<dbReference type="InterPro" id="IPR042221">
    <property type="entry name" value="Leu/Phe-tRNA_Trfase_N"/>
</dbReference>
<reference evidence="17 18" key="1">
    <citation type="journal article" date="2020" name="Microorganisms">
        <title>Osmotic Adaptation and Compatible Solute Biosynthesis of Phototrophic Bacteria as Revealed from Genome Analyses.</title>
        <authorList>
            <person name="Imhoff J.F."/>
            <person name="Rahn T."/>
            <person name="Kunzel S."/>
            <person name="Keller A."/>
            <person name="Neulinger S.C."/>
        </authorList>
    </citation>
    <scope>NUCLEOTIDE SEQUENCE [LARGE SCALE GENOMIC DNA]</scope>
    <source>
        <strain evidence="17 18">DSM 25653</strain>
    </source>
</reference>
<comment type="catalytic activity">
    <reaction evidence="7 15">
        <text>N-terminal L-lysyl-[protein] + L-leucyl-tRNA(Leu) = N-terminal L-leucyl-L-lysyl-[protein] + tRNA(Leu) + H(+)</text>
        <dbReference type="Rhea" id="RHEA:12340"/>
        <dbReference type="Rhea" id="RHEA-COMP:9613"/>
        <dbReference type="Rhea" id="RHEA-COMP:9622"/>
        <dbReference type="Rhea" id="RHEA-COMP:12670"/>
        <dbReference type="Rhea" id="RHEA-COMP:12671"/>
        <dbReference type="ChEBI" id="CHEBI:15378"/>
        <dbReference type="ChEBI" id="CHEBI:65249"/>
        <dbReference type="ChEBI" id="CHEBI:78442"/>
        <dbReference type="ChEBI" id="CHEBI:78494"/>
        <dbReference type="ChEBI" id="CHEBI:133043"/>
        <dbReference type="EC" id="2.3.2.6"/>
    </reaction>
</comment>
<evidence type="ECO:0000256" key="14">
    <source>
        <dbReference type="ARBA" id="ARBA00083640"/>
    </source>
</evidence>
<dbReference type="PANTHER" id="PTHR30098:SF2">
    <property type="entry name" value="LEUCYL_PHENYLALANYL-TRNA--PROTEIN TRANSFERASE"/>
    <property type="match status" value="1"/>
</dbReference>
<dbReference type="EC" id="2.3.2.6" evidence="10 15"/>
<feature type="region of interest" description="Disordered" evidence="16">
    <location>
        <begin position="1"/>
        <end position="22"/>
    </location>
</feature>
<keyword evidence="2 15" id="KW-0963">Cytoplasm</keyword>
<evidence type="ECO:0000256" key="15">
    <source>
        <dbReference type="HAMAP-Rule" id="MF_00688"/>
    </source>
</evidence>
<comment type="similarity">
    <text evidence="9 15">Belongs to the L/F-transferase family.</text>
</comment>
<dbReference type="GO" id="GO:0008914">
    <property type="term" value="F:leucyl-tRNA--protein transferase activity"/>
    <property type="evidence" value="ECO:0007669"/>
    <property type="project" value="UniProtKB-UniRule"/>
</dbReference>
<evidence type="ECO:0000256" key="16">
    <source>
        <dbReference type="SAM" id="MobiDB-lite"/>
    </source>
</evidence>
<dbReference type="RefSeq" id="WP_200241802.1">
    <property type="nucleotide sequence ID" value="NZ_NRRY01000009.1"/>
</dbReference>
<organism evidence="17 18">
    <name type="scientific">Lamprobacter modestohalophilus</name>
    <dbReference type="NCBI Taxonomy" id="1064514"/>
    <lineage>
        <taxon>Bacteria</taxon>
        <taxon>Pseudomonadati</taxon>
        <taxon>Pseudomonadota</taxon>
        <taxon>Gammaproteobacteria</taxon>
        <taxon>Chromatiales</taxon>
        <taxon>Chromatiaceae</taxon>
        <taxon>Lamprobacter</taxon>
    </lineage>
</organism>
<comment type="catalytic activity">
    <reaction evidence="6 15">
        <text>N-terminal L-arginyl-[protein] + L-leucyl-tRNA(Leu) = N-terminal L-leucyl-L-arginyl-[protein] + tRNA(Leu) + H(+)</text>
        <dbReference type="Rhea" id="RHEA:50416"/>
        <dbReference type="Rhea" id="RHEA-COMP:9613"/>
        <dbReference type="Rhea" id="RHEA-COMP:9622"/>
        <dbReference type="Rhea" id="RHEA-COMP:12672"/>
        <dbReference type="Rhea" id="RHEA-COMP:12673"/>
        <dbReference type="ChEBI" id="CHEBI:15378"/>
        <dbReference type="ChEBI" id="CHEBI:64719"/>
        <dbReference type="ChEBI" id="CHEBI:78442"/>
        <dbReference type="ChEBI" id="CHEBI:78494"/>
        <dbReference type="ChEBI" id="CHEBI:133044"/>
        <dbReference type="EC" id="2.3.2.6"/>
    </reaction>
</comment>
<dbReference type="InterPro" id="IPR042203">
    <property type="entry name" value="Leu/Phe-tRNA_Trfase_C"/>
</dbReference>
<keyword evidence="4 15" id="KW-0012">Acyltransferase</keyword>
<dbReference type="Proteomes" id="UP001138768">
    <property type="component" value="Unassembled WGS sequence"/>
</dbReference>
<evidence type="ECO:0000256" key="3">
    <source>
        <dbReference type="ARBA" id="ARBA00022679"/>
    </source>
</evidence>
<name>A0A9X0W7C5_9GAMM</name>
<evidence type="ECO:0000313" key="18">
    <source>
        <dbReference type="Proteomes" id="UP001138768"/>
    </source>
</evidence>
<evidence type="ECO:0000256" key="5">
    <source>
        <dbReference type="ARBA" id="ARBA00050607"/>
    </source>
</evidence>
<evidence type="ECO:0000256" key="13">
    <source>
        <dbReference type="ARBA" id="ARBA00077165"/>
    </source>
</evidence>
<dbReference type="SUPFAM" id="SSF55729">
    <property type="entry name" value="Acyl-CoA N-acyltransferases (Nat)"/>
    <property type="match status" value="1"/>
</dbReference>
<dbReference type="Gene3D" id="3.30.70.3550">
    <property type="entry name" value="Leucyl/phenylalanyl-tRNA-protein transferase, N-terminal domain"/>
    <property type="match status" value="1"/>
</dbReference>
<evidence type="ECO:0000256" key="12">
    <source>
        <dbReference type="ARBA" id="ARBA00077136"/>
    </source>
</evidence>
<dbReference type="InterPro" id="IPR004616">
    <property type="entry name" value="Leu/Phe-tRNA_Trfase"/>
</dbReference>
<dbReference type="PANTHER" id="PTHR30098">
    <property type="entry name" value="LEUCYL/PHENYLALANYL-TRNA--PROTEIN TRANSFERASE"/>
    <property type="match status" value="1"/>
</dbReference>
<evidence type="ECO:0000256" key="8">
    <source>
        <dbReference type="ARBA" id="ARBA00054043"/>
    </source>
</evidence>
<proteinExistence type="inferred from homology"/>
<dbReference type="AlphaFoldDB" id="A0A9X0W7C5"/>
<dbReference type="FunFam" id="3.30.70.3550:FF:000001">
    <property type="entry name" value="Leucyl/phenylalanyl-tRNA--protein transferase"/>
    <property type="match status" value="1"/>
</dbReference>
<evidence type="ECO:0000256" key="11">
    <source>
        <dbReference type="ARBA" id="ARBA00074372"/>
    </source>
</evidence>
<evidence type="ECO:0000256" key="1">
    <source>
        <dbReference type="ARBA" id="ARBA00004496"/>
    </source>
</evidence>
<dbReference type="Gene3D" id="3.40.630.70">
    <property type="entry name" value="Leucyl/phenylalanyl-tRNA-protein transferase, C-terminal domain"/>
    <property type="match status" value="1"/>
</dbReference>
<dbReference type="NCBIfam" id="TIGR00667">
    <property type="entry name" value="aat"/>
    <property type="match status" value="1"/>
</dbReference>
<comment type="subcellular location">
    <subcellularLocation>
        <location evidence="1 15">Cytoplasm</location>
    </subcellularLocation>
</comment>